<accession>G7TA18</accession>
<evidence type="ECO:0000313" key="1">
    <source>
        <dbReference type="EMBL" id="AEQ97203.1"/>
    </source>
</evidence>
<dbReference type="Proteomes" id="UP000008851">
    <property type="component" value="Chromosome"/>
</dbReference>
<reference evidence="1 2" key="1">
    <citation type="journal article" date="2011" name="J. Bacteriol.">
        <title>Two new complete genome sequences offer insight into host and tissue specificity of plant pathogenic Xanthomonas spp.</title>
        <authorList>
            <person name="Bogdanove A.J."/>
            <person name="Koebnik R."/>
            <person name="Lu H."/>
            <person name="Furutani A."/>
            <person name="Angiuoli S.V."/>
            <person name="Patil P.B."/>
            <person name="Van Sluys M.A."/>
            <person name="Ryan R.P."/>
            <person name="Meyer D.F."/>
            <person name="Han S.W."/>
            <person name="Aparna G."/>
            <person name="Rajaram M."/>
            <person name="Delcher A.L."/>
            <person name="Phillippy A.M."/>
            <person name="Puiu D."/>
            <person name="Schatz M.C."/>
            <person name="Shumway M."/>
            <person name="Sommer D.D."/>
            <person name="Trapnell C."/>
            <person name="Benahmed F."/>
            <person name="Dimitrov G."/>
            <person name="Madupu R."/>
            <person name="Radune D."/>
            <person name="Sullivan S."/>
            <person name="Jha G."/>
            <person name="Ishihara H."/>
            <person name="Lee S.W."/>
            <person name="Pandey A."/>
            <person name="Sharma V."/>
            <person name="Sriariyanun M."/>
            <person name="Szurek B."/>
            <person name="Vera-Cruz C.M."/>
            <person name="Dorman K.S."/>
            <person name="Ronald P.C."/>
            <person name="Verdier V."/>
            <person name="Dow J.M."/>
            <person name="Sonti R.V."/>
            <person name="Tsuge S."/>
            <person name="Brendel V.P."/>
            <person name="Rabinowicz P.D."/>
            <person name="Leach J.E."/>
            <person name="White F.F."/>
            <person name="Salzberg S.L."/>
        </authorList>
    </citation>
    <scope>NUCLEOTIDE SEQUENCE [LARGE SCALE GENOMIC DNA]</scope>
    <source>
        <strain evidence="1 2">BLS256</strain>
    </source>
</reference>
<organism evidence="1 2">
    <name type="scientific">Xanthomonas oryzae pv. oryzicola (strain BLS256)</name>
    <dbReference type="NCBI Taxonomy" id="383407"/>
    <lineage>
        <taxon>Bacteria</taxon>
        <taxon>Pseudomonadati</taxon>
        <taxon>Pseudomonadota</taxon>
        <taxon>Gammaproteobacteria</taxon>
        <taxon>Lysobacterales</taxon>
        <taxon>Lysobacteraceae</taxon>
        <taxon>Xanthomonas</taxon>
    </lineage>
</organism>
<proteinExistence type="predicted"/>
<dbReference type="AlphaFoldDB" id="G7TA18"/>
<evidence type="ECO:0000313" key="2">
    <source>
        <dbReference type="Proteomes" id="UP000008851"/>
    </source>
</evidence>
<dbReference type="HOGENOM" id="CLU_3013237_0_0_6"/>
<gene>
    <name evidence="1" type="ORF">XOC_3105</name>
</gene>
<name>G7TA18_XANOB</name>
<sequence length="56" mass="5770">MYTRAVTQGLLLRGGQLCCRLVSAGPSPCHTLVLLPCTHHCPASLAPACLGACPLP</sequence>
<dbReference type="EMBL" id="CP003057">
    <property type="protein sequence ID" value="AEQ97203.1"/>
    <property type="molecule type" value="Genomic_DNA"/>
</dbReference>
<protein>
    <submittedName>
        <fullName evidence="1">Uncharacterized protein</fullName>
    </submittedName>
</protein>
<dbReference type="KEGG" id="xor:XOC_3105"/>